<sequence length="56" mass="6555">MQRSKMKTSLSRMASYLREWPRKYGRTVHRQVIQGASYSLGSGAVSLVIIWFQNRH</sequence>
<gene>
    <name evidence="2" type="ORF">GCM10020367_71760</name>
</gene>
<evidence type="ECO:0000313" key="3">
    <source>
        <dbReference type="Proteomes" id="UP001499990"/>
    </source>
</evidence>
<keyword evidence="3" id="KW-1185">Reference proteome</keyword>
<dbReference type="Proteomes" id="UP001499990">
    <property type="component" value="Unassembled WGS sequence"/>
</dbReference>
<keyword evidence="1" id="KW-0472">Membrane</keyword>
<evidence type="ECO:0000256" key="1">
    <source>
        <dbReference type="SAM" id="Phobius"/>
    </source>
</evidence>
<evidence type="ECO:0008006" key="4">
    <source>
        <dbReference type="Google" id="ProtNLM"/>
    </source>
</evidence>
<organism evidence="2 3">
    <name type="scientific">Streptomyces sannanensis</name>
    <dbReference type="NCBI Taxonomy" id="285536"/>
    <lineage>
        <taxon>Bacteria</taxon>
        <taxon>Bacillati</taxon>
        <taxon>Actinomycetota</taxon>
        <taxon>Actinomycetes</taxon>
        <taxon>Kitasatosporales</taxon>
        <taxon>Streptomycetaceae</taxon>
        <taxon>Streptomyces</taxon>
    </lineage>
</organism>
<keyword evidence="1" id="KW-0812">Transmembrane</keyword>
<reference evidence="3" key="1">
    <citation type="journal article" date="2019" name="Int. J. Syst. Evol. Microbiol.">
        <title>The Global Catalogue of Microorganisms (GCM) 10K type strain sequencing project: providing services to taxonomists for standard genome sequencing and annotation.</title>
        <authorList>
            <consortium name="The Broad Institute Genomics Platform"/>
            <consortium name="The Broad Institute Genome Sequencing Center for Infectious Disease"/>
            <person name="Wu L."/>
            <person name="Ma J."/>
        </authorList>
    </citation>
    <scope>NUCLEOTIDE SEQUENCE [LARGE SCALE GENOMIC DNA]</scope>
    <source>
        <strain evidence="3">JCM 9651</strain>
    </source>
</reference>
<feature type="transmembrane region" description="Helical" evidence="1">
    <location>
        <begin position="32"/>
        <end position="52"/>
    </location>
</feature>
<dbReference type="EMBL" id="BAAAYL010000003">
    <property type="protein sequence ID" value="GAA3381242.1"/>
    <property type="molecule type" value="Genomic_DNA"/>
</dbReference>
<accession>A0ABP6SP21</accession>
<evidence type="ECO:0000313" key="2">
    <source>
        <dbReference type="EMBL" id="GAA3381242.1"/>
    </source>
</evidence>
<comment type="caution">
    <text evidence="2">The sequence shown here is derived from an EMBL/GenBank/DDBJ whole genome shotgun (WGS) entry which is preliminary data.</text>
</comment>
<proteinExistence type="predicted"/>
<name>A0ABP6SP21_9ACTN</name>
<keyword evidence="1" id="KW-1133">Transmembrane helix</keyword>
<protein>
    <recommendedName>
        <fullName evidence="4">Transposase</fullName>
    </recommendedName>
</protein>